<dbReference type="GO" id="GO:0015386">
    <property type="term" value="F:potassium:proton antiporter activity"/>
    <property type="evidence" value="ECO:0007669"/>
    <property type="project" value="TreeGrafter"/>
</dbReference>
<feature type="transmembrane region" description="Helical" evidence="11">
    <location>
        <begin position="38"/>
        <end position="58"/>
    </location>
</feature>
<keyword evidence="8 9" id="KW-0739">Sodium transport</keyword>
<dbReference type="GO" id="GO:0015385">
    <property type="term" value="F:sodium:proton antiporter activity"/>
    <property type="evidence" value="ECO:0007669"/>
    <property type="project" value="InterPro"/>
</dbReference>
<evidence type="ECO:0000256" key="1">
    <source>
        <dbReference type="ARBA" id="ARBA00004141"/>
    </source>
</evidence>
<feature type="transmembrane region" description="Helical" evidence="11">
    <location>
        <begin position="130"/>
        <end position="154"/>
    </location>
</feature>
<evidence type="ECO:0000256" key="11">
    <source>
        <dbReference type="SAM" id="Phobius"/>
    </source>
</evidence>
<organism evidence="14 15">
    <name type="scientific">Opisthorchis felineus</name>
    <dbReference type="NCBI Taxonomy" id="147828"/>
    <lineage>
        <taxon>Eukaryota</taxon>
        <taxon>Metazoa</taxon>
        <taxon>Spiralia</taxon>
        <taxon>Lophotrochozoa</taxon>
        <taxon>Platyhelminthes</taxon>
        <taxon>Trematoda</taxon>
        <taxon>Digenea</taxon>
        <taxon>Opisthorchiida</taxon>
        <taxon>Opisthorchiata</taxon>
        <taxon>Opisthorchiidae</taxon>
        <taxon>Opisthorchis</taxon>
    </lineage>
</organism>
<protein>
    <recommendedName>
        <fullName evidence="9">Sodium/hydrogen exchanger</fullName>
    </recommendedName>
</protein>
<feature type="chain" id="PRO_5020538106" description="Sodium/hydrogen exchanger" evidence="12">
    <location>
        <begin position="23"/>
        <end position="725"/>
    </location>
</feature>
<keyword evidence="15" id="KW-1185">Reference proteome</keyword>
<dbReference type="STRING" id="147828.A0A4S2LWD4"/>
<feature type="transmembrane region" description="Helical" evidence="11">
    <location>
        <begin position="200"/>
        <end position="221"/>
    </location>
</feature>
<feature type="region of interest" description="Disordered" evidence="10">
    <location>
        <begin position="694"/>
        <end position="725"/>
    </location>
</feature>
<reference evidence="14 15" key="1">
    <citation type="journal article" date="2019" name="BMC Genomics">
        <title>New insights from Opisthorchis felineus genome: update on genomics of the epidemiologically important liver flukes.</title>
        <authorList>
            <person name="Ershov N.I."/>
            <person name="Mordvinov V.A."/>
            <person name="Prokhortchouk E.B."/>
            <person name="Pakharukova M.Y."/>
            <person name="Gunbin K.V."/>
            <person name="Ustyantsev K."/>
            <person name="Genaev M.A."/>
            <person name="Blinov A.G."/>
            <person name="Mazur A."/>
            <person name="Boulygina E."/>
            <person name="Tsygankova S."/>
            <person name="Khrameeva E."/>
            <person name="Chekanov N."/>
            <person name="Fan G."/>
            <person name="Xiao A."/>
            <person name="Zhang H."/>
            <person name="Xu X."/>
            <person name="Yang H."/>
            <person name="Solovyev V."/>
            <person name="Lee S.M."/>
            <person name="Liu X."/>
            <person name="Afonnikov D.A."/>
            <person name="Skryabin K.G."/>
        </authorList>
    </citation>
    <scope>NUCLEOTIDE SEQUENCE [LARGE SCALE GENOMIC DNA]</scope>
    <source>
        <strain evidence="14">AK-0245</strain>
        <tissue evidence="14">Whole organism</tissue>
    </source>
</reference>
<evidence type="ECO:0000313" key="15">
    <source>
        <dbReference type="Proteomes" id="UP000308267"/>
    </source>
</evidence>
<keyword evidence="9" id="KW-0050">Antiport</keyword>
<dbReference type="PANTHER" id="PTHR10110:SF126">
    <property type="entry name" value="NA(+)_H(+) EXCHANGER PROTEIN 7"/>
    <property type="match status" value="1"/>
</dbReference>
<evidence type="ECO:0000256" key="9">
    <source>
        <dbReference type="RuleBase" id="RU003722"/>
    </source>
</evidence>
<dbReference type="OrthoDB" id="196264at2759"/>
<sequence length="725" mass="80740">MVSHLWLQFILLLHAGLLKASSSDTSTIVAAKWEFHEFRVHITVILFLLVMILIKIGFHRIPYVAHYVPESLVLILLGIVFGAIVRYGIKSGTFEGAEWRLTPGLFFIYLLPPIVLEASYSLYNRTFGEYLGVVLIFAVLGTILNFLLIGFAMYGLLMSGALGSDKERFDLKGMLLFSSLVVAVDPVAVLAIFQDIGVELSLYYIVFGESLFNDAITVVLYDIMSAFAGTDNVTGQQIAVGIASFFTVSFGGLLIGVVVGVISCLITRIKSHLNAFTLILLAYFSYIMGDCVGWSGIISIIGCGLVQAAYAFHNLDGKSVTLVHKLTKLVAEVSESVIFLFLGVEVLSDNLEWHAGFMLWSLVLCLVARAIVVFSITAIVNAVNVDNTNISITKQLVLVYGGLRGAVAFSLAVLVTPEHLGDHGTYSRRVMITATLFIILFTVGFMGMTLKPLVKLLKIRMQAKRQLSLFNVLNGSVIDETLAGIEIITDSKGRNVVRDLFKRLDEKYIRRLLQREPETYDHKIMRVYERIALRLHFASMQPEKMEVFLEEIPPTLRNKYMHAFQSSVSLSGLVPQFSWSEHQSSRSRDAVSMANGRCNTTNQLHGKETHRVSRSVQSLNDLTNEFVDNMRSTRKVTIVSHEKRQVTFDETLKDIVESRKRSFVKRFTVNLQAAESLGQQNKSCVEEVNEVGSVDHEQTSMTSTSDNQAVSLWTDNASEDSDTTE</sequence>
<keyword evidence="12" id="KW-0732">Signal</keyword>
<feature type="transmembrane region" description="Helical" evidence="11">
    <location>
        <begin position="174"/>
        <end position="193"/>
    </location>
</feature>
<feature type="compositionally biased region" description="Polar residues" evidence="10">
    <location>
        <begin position="699"/>
        <end position="716"/>
    </location>
</feature>
<keyword evidence="5" id="KW-0915">Sodium</keyword>
<feature type="transmembrane region" description="Helical" evidence="11">
    <location>
        <begin position="101"/>
        <end position="123"/>
    </location>
</feature>
<dbReference type="InterPro" id="IPR004709">
    <property type="entry name" value="NaH_exchanger"/>
</dbReference>
<dbReference type="Pfam" id="PF00999">
    <property type="entry name" value="Na_H_Exchanger"/>
    <property type="match status" value="1"/>
</dbReference>
<evidence type="ECO:0000256" key="12">
    <source>
        <dbReference type="SAM" id="SignalP"/>
    </source>
</evidence>
<evidence type="ECO:0000256" key="3">
    <source>
        <dbReference type="ARBA" id="ARBA00022692"/>
    </source>
</evidence>
<comment type="subcellular location">
    <subcellularLocation>
        <location evidence="1">Membrane</location>
        <topology evidence="1">Multi-pass membrane protein</topology>
    </subcellularLocation>
</comment>
<feature type="transmembrane region" description="Helical" evidence="11">
    <location>
        <begin position="430"/>
        <end position="454"/>
    </location>
</feature>
<evidence type="ECO:0000256" key="10">
    <source>
        <dbReference type="SAM" id="MobiDB-lite"/>
    </source>
</evidence>
<name>A0A4S2LWD4_OPIFE</name>
<dbReference type="GO" id="GO:0005886">
    <property type="term" value="C:plasma membrane"/>
    <property type="evidence" value="ECO:0007669"/>
    <property type="project" value="TreeGrafter"/>
</dbReference>
<accession>A0A4S2LWD4</accession>
<keyword evidence="3 9" id="KW-0812">Transmembrane</keyword>
<dbReference type="GO" id="GO:0051453">
    <property type="term" value="P:regulation of intracellular pH"/>
    <property type="evidence" value="ECO:0007669"/>
    <property type="project" value="TreeGrafter"/>
</dbReference>
<keyword evidence="2 9" id="KW-0813">Transport</keyword>
<dbReference type="GO" id="GO:0098719">
    <property type="term" value="P:sodium ion import across plasma membrane"/>
    <property type="evidence" value="ECO:0007669"/>
    <property type="project" value="TreeGrafter"/>
</dbReference>
<dbReference type="AlphaFoldDB" id="A0A4S2LWD4"/>
<keyword evidence="7 11" id="KW-0472">Membrane</keyword>
<keyword evidence="4 11" id="KW-1133">Transmembrane helix</keyword>
<dbReference type="NCBIfam" id="TIGR00840">
    <property type="entry name" value="b_cpa1"/>
    <property type="match status" value="1"/>
</dbReference>
<proteinExistence type="inferred from homology"/>
<feature type="transmembrane region" description="Helical" evidence="11">
    <location>
        <begin position="396"/>
        <end position="415"/>
    </location>
</feature>
<dbReference type="InterPro" id="IPR006153">
    <property type="entry name" value="Cation/H_exchanger_TM"/>
</dbReference>
<dbReference type="PRINTS" id="PR01084">
    <property type="entry name" value="NAHEXCHNGR"/>
</dbReference>
<feature type="domain" description="Cation/H+ exchanger transmembrane" evidence="13">
    <location>
        <begin position="48"/>
        <end position="455"/>
    </location>
</feature>
<evidence type="ECO:0000256" key="8">
    <source>
        <dbReference type="ARBA" id="ARBA00023201"/>
    </source>
</evidence>
<dbReference type="Gene3D" id="6.10.140.1330">
    <property type="match status" value="1"/>
</dbReference>
<keyword evidence="6 9" id="KW-0406">Ion transport</keyword>
<feature type="transmembrane region" description="Helical" evidence="11">
    <location>
        <begin position="241"/>
        <end position="266"/>
    </location>
</feature>
<feature type="signal peptide" evidence="12">
    <location>
        <begin position="1"/>
        <end position="22"/>
    </location>
</feature>
<feature type="transmembrane region" description="Helical" evidence="11">
    <location>
        <begin position="70"/>
        <end position="89"/>
    </location>
</feature>
<dbReference type="Proteomes" id="UP000308267">
    <property type="component" value="Unassembled WGS sequence"/>
</dbReference>
<feature type="transmembrane region" description="Helical" evidence="11">
    <location>
        <begin position="359"/>
        <end position="384"/>
    </location>
</feature>
<dbReference type="InterPro" id="IPR018422">
    <property type="entry name" value="Cation/H_exchanger_CPA1"/>
</dbReference>
<evidence type="ECO:0000256" key="2">
    <source>
        <dbReference type="ARBA" id="ARBA00022448"/>
    </source>
</evidence>
<evidence type="ECO:0000259" key="13">
    <source>
        <dbReference type="Pfam" id="PF00999"/>
    </source>
</evidence>
<comment type="caution">
    <text evidence="14">The sequence shown here is derived from an EMBL/GenBank/DDBJ whole genome shotgun (WGS) entry which is preliminary data.</text>
</comment>
<evidence type="ECO:0000256" key="6">
    <source>
        <dbReference type="ARBA" id="ARBA00023065"/>
    </source>
</evidence>
<evidence type="ECO:0000313" key="14">
    <source>
        <dbReference type="EMBL" id="TGZ68181.1"/>
    </source>
</evidence>
<evidence type="ECO:0000256" key="7">
    <source>
        <dbReference type="ARBA" id="ARBA00023136"/>
    </source>
</evidence>
<evidence type="ECO:0000256" key="4">
    <source>
        <dbReference type="ARBA" id="ARBA00022989"/>
    </source>
</evidence>
<evidence type="ECO:0000256" key="5">
    <source>
        <dbReference type="ARBA" id="ARBA00023053"/>
    </source>
</evidence>
<dbReference type="EMBL" id="SJOL01006379">
    <property type="protein sequence ID" value="TGZ68181.1"/>
    <property type="molecule type" value="Genomic_DNA"/>
</dbReference>
<dbReference type="PANTHER" id="PTHR10110">
    <property type="entry name" value="SODIUM/HYDROGEN EXCHANGER"/>
    <property type="match status" value="1"/>
</dbReference>
<gene>
    <name evidence="14" type="ORF">CRM22_004391</name>
</gene>
<comment type="similarity">
    <text evidence="9">Belongs to the monovalent cation:proton antiporter 1 (CPA1) transporter (TC 2.A.36) family.</text>
</comment>